<dbReference type="Proteomes" id="UP001596328">
    <property type="component" value="Unassembled WGS sequence"/>
</dbReference>
<dbReference type="SUPFAM" id="SSF56784">
    <property type="entry name" value="HAD-like"/>
    <property type="match status" value="1"/>
</dbReference>
<protein>
    <submittedName>
        <fullName evidence="1">HAD hydrolase family protein</fullName>
    </submittedName>
</protein>
<dbReference type="InterPro" id="IPR023214">
    <property type="entry name" value="HAD_sf"/>
</dbReference>
<dbReference type="Gene3D" id="3.40.50.1000">
    <property type="entry name" value="HAD superfamily/HAD-like"/>
    <property type="match status" value="1"/>
</dbReference>
<organism evidence="1 2">
    <name type="scientific">Halobium palmae</name>
    <dbReference type="NCBI Taxonomy" id="1776492"/>
    <lineage>
        <taxon>Archaea</taxon>
        <taxon>Methanobacteriati</taxon>
        <taxon>Methanobacteriota</taxon>
        <taxon>Stenosarchaea group</taxon>
        <taxon>Halobacteria</taxon>
        <taxon>Halobacteriales</taxon>
        <taxon>Haloferacaceae</taxon>
        <taxon>Halobium</taxon>
    </lineage>
</organism>
<dbReference type="InterPro" id="IPR036412">
    <property type="entry name" value="HAD-like_sf"/>
</dbReference>
<dbReference type="AlphaFoldDB" id="A0ABD5RZA2"/>
<dbReference type="Pfam" id="PF08282">
    <property type="entry name" value="Hydrolase_3"/>
    <property type="match status" value="1"/>
</dbReference>
<gene>
    <name evidence="1" type="ORF">ACFQE1_08095</name>
</gene>
<dbReference type="EMBL" id="JBHSWU010000150">
    <property type="protein sequence ID" value="MFC6724332.1"/>
    <property type="molecule type" value="Genomic_DNA"/>
</dbReference>
<keyword evidence="2" id="KW-1185">Reference proteome</keyword>
<reference evidence="1 2" key="1">
    <citation type="journal article" date="2019" name="Int. J. Syst. Evol. Microbiol.">
        <title>The Global Catalogue of Microorganisms (GCM) 10K type strain sequencing project: providing services to taxonomists for standard genome sequencing and annotation.</title>
        <authorList>
            <consortium name="The Broad Institute Genomics Platform"/>
            <consortium name="The Broad Institute Genome Sequencing Center for Infectious Disease"/>
            <person name="Wu L."/>
            <person name="Ma J."/>
        </authorList>
    </citation>
    <scope>NUCLEOTIDE SEQUENCE [LARGE SCALE GENOMIC DNA]</scope>
    <source>
        <strain evidence="1 2">NBRC 111368</strain>
    </source>
</reference>
<name>A0ABD5RZA2_9EURY</name>
<feature type="non-terminal residue" evidence="1">
    <location>
        <position position="1"/>
    </location>
</feature>
<keyword evidence="1" id="KW-0378">Hydrolase</keyword>
<sequence length="62" mass="6686">VRMERTIAVGDGANDLPMLEVAGLAVGFAPKPAVEPVCDVVVETMDELAREFEERGILSQSR</sequence>
<dbReference type="GO" id="GO:0016787">
    <property type="term" value="F:hydrolase activity"/>
    <property type="evidence" value="ECO:0007669"/>
    <property type="project" value="UniProtKB-KW"/>
</dbReference>
<accession>A0ABD5RZA2</accession>
<comment type="caution">
    <text evidence="1">The sequence shown here is derived from an EMBL/GenBank/DDBJ whole genome shotgun (WGS) entry which is preliminary data.</text>
</comment>
<proteinExistence type="predicted"/>
<evidence type="ECO:0000313" key="1">
    <source>
        <dbReference type="EMBL" id="MFC6724332.1"/>
    </source>
</evidence>
<evidence type="ECO:0000313" key="2">
    <source>
        <dbReference type="Proteomes" id="UP001596328"/>
    </source>
</evidence>